<dbReference type="Proteomes" id="UP000033607">
    <property type="component" value="Unassembled WGS sequence"/>
</dbReference>
<dbReference type="EMBL" id="LATL02000084">
    <property type="protein sequence ID" value="KKD39955.1"/>
    <property type="molecule type" value="Genomic_DNA"/>
</dbReference>
<organism evidence="1 2">
    <name type="scientific">Limnoraphis robusta CS-951</name>
    <dbReference type="NCBI Taxonomy" id="1637645"/>
    <lineage>
        <taxon>Bacteria</taxon>
        <taxon>Bacillati</taxon>
        <taxon>Cyanobacteriota</taxon>
        <taxon>Cyanophyceae</taxon>
        <taxon>Oscillatoriophycideae</taxon>
        <taxon>Oscillatoriales</taxon>
        <taxon>Sirenicapillariaceae</taxon>
        <taxon>Limnoraphis</taxon>
    </lineage>
</organism>
<accession>A0A0F5YP32</accession>
<comment type="caution">
    <text evidence="1">The sequence shown here is derived from an EMBL/GenBank/DDBJ whole genome shotgun (WGS) entry which is preliminary data.</text>
</comment>
<sequence length="59" mass="6583">MTPQLTFTLIFKQVAVHSGKPALNYSSTELFLTGHQETLKNSPSDGLMISKKVVFKFPQ</sequence>
<reference evidence="1 2" key="1">
    <citation type="submission" date="2015-06" db="EMBL/GenBank/DDBJ databases">
        <title>Draft genome assembly of filamentous brackish cyanobacterium Limnoraphis robusta strain CS-951.</title>
        <authorList>
            <person name="Willis A."/>
            <person name="Parks M."/>
            <person name="Burford M.A."/>
        </authorList>
    </citation>
    <scope>NUCLEOTIDE SEQUENCE [LARGE SCALE GENOMIC DNA]</scope>
    <source>
        <strain evidence="1 2">CS-951</strain>
    </source>
</reference>
<dbReference type="AlphaFoldDB" id="A0A0F5YP32"/>
<proteinExistence type="predicted"/>
<protein>
    <submittedName>
        <fullName evidence="1">Uncharacterized protein</fullName>
    </submittedName>
</protein>
<evidence type="ECO:0000313" key="1">
    <source>
        <dbReference type="EMBL" id="KKD39955.1"/>
    </source>
</evidence>
<evidence type="ECO:0000313" key="2">
    <source>
        <dbReference type="Proteomes" id="UP000033607"/>
    </source>
</evidence>
<gene>
    <name evidence="1" type="ORF">WN50_00510</name>
</gene>
<name>A0A0F5YP32_9CYAN</name>